<dbReference type="EMBL" id="CABFNP030000852">
    <property type="protein sequence ID" value="CAI6088656.1"/>
    <property type="molecule type" value="Genomic_DNA"/>
</dbReference>
<gene>
    <name evidence="2" type="ORF">CCHLO57077_00016513</name>
</gene>
<dbReference type="Pfam" id="PF12770">
    <property type="entry name" value="CHAT"/>
    <property type="match status" value="1"/>
</dbReference>
<keyword evidence="3" id="KW-1185">Reference proteome</keyword>
<evidence type="ECO:0000313" key="2">
    <source>
        <dbReference type="EMBL" id="CAI6088656.1"/>
    </source>
</evidence>
<feature type="domain" description="CHAT" evidence="1">
    <location>
        <begin position="337"/>
        <end position="527"/>
    </location>
</feature>
<dbReference type="Proteomes" id="UP001160390">
    <property type="component" value="Unassembled WGS sequence"/>
</dbReference>
<accession>A0AA35M2R3</accession>
<evidence type="ECO:0000259" key="1">
    <source>
        <dbReference type="Pfam" id="PF12770"/>
    </source>
</evidence>
<dbReference type="AlphaFoldDB" id="A0AA35M2R3"/>
<evidence type="ECO:0000313" key="3">
    <source>
        <dbReference type="Proteomes" id="UP001160390"/>
    </source>
</evidence>
<reference evidence="2" key="1">
    <citation type="submission" date="2023-01" db="EMBL/GenBank/DDBJ databases">
        <authorList>
            <person name="Piombo E."/>
        </authorList>
    </citation>
    <scope>NUCLEOTIDE SEQUENCE</scope>
</reference>
<name>A0AA35M2R3_9HYPO</name>
<sequence length="538" mass="60559">MGCLECDFGDRYAAFHQPSDLDKAIKFGEKAISLMQDMNDRATALMNIAQSHVLNYRNSKERPMEDFGRAAQYLKECIVITPLDNPRRTHRVWGLGELYAVSAVDIFSKIENITDLIKEEAELRVKAARLLCEALYIPSSPVVWRINSGMILYDMLGEFECWEGQANITWGDALVTWGCSRFGPQNGKPPAVALEILENTRRLIAGATHDICADASILESQHPELAQTYSRVCQQIRISTSQGRRENDSAYRAQKQFDEVLGKIQSLPGFKYFPLSSSRGDLPMMAENKHIVIVDVSQYGCGAFIVHQGEVLRRDLPLLRLVDVERQSWNPTPTTELLAWLWDCIEESILDMLGFREYPGDGHWPRVCWILTGSLARFPIHAATSSQWTSSNGSSDSVMDRVISSYSPSIRALSRCQQPSRRNQLTSPHQRNMIVVGMDKTLGHGSLPFMQEEVRQLGSLSAKMNLELHELSKKTELLALLPNCEIFHFAGHGLSNSRDPSQSCLLLRDWEKHPLTVANLCEMDIKGKNFGKVSFNPG</sequence>
<dbReference type="InterPro" id="IPR024983">
    <property type="entry name" value="CHAT_dom"/>
</dbReference>
<protein>
    <recommendedName>
        <fullName evidence="1">CHAT domain-containing protein</fullName>
    </recommendedName>
</protein>
<organism evidence="2 3">
    <name type="scientific">Clonostachys chloroleuca</name>
    <dbReference type="NCBI Taxonomy" id="1926264"/>
    <lineage>
        <taxon>Eukaryota</taxon>
        <taxon>Fungi</taxon>
        <taxon>Dikarya</taxon>
        <taxon>Ascomycota</taxon>
        <taxon>Pezizomycotina</taxon>
        <taxon>Sordariomycetes</taxon>
        <taxon>Hypocreomycetidae</taxon>
        <taxon>Hypocreales</taxon>
        <taxon>Bionectriaceae</taxon>
        <taxon>Clonostachys</taxon>
    </lineage>
</organism>
<comment type="caution">
    <text evidence="2">The sequence shown here is derived from an EMBL/GenBank/DDBJ whole genome shotgun (WGS) entry which is preliminary data.</text>
</comment>
<proteinExistence type="predicted"/>